<evidence type="ECO:0000256" key="8">
    <source>
        <dbReference type="ARBA" id="ARBA00023136"/>
    </source>
</evidence>
<dbReference type="EMBL" id="UGAW01000001">
    <property type="protein sequence ID" value="STG51699.1"/>
    <property type="molecule type" value="Genomic_DNA"/>
</dbReference>
<evidence type="ECO:0000256" key="4">
    <source>
        <dbReference type="ARBA" id="ARBA00022597"/>
    </source>
</evidence>
<keyword evidence="3" id="KW-1003">Cell membrane</keyword>
<feature type="transmembrane region" description="Helical" evidence="9">
    <location>
        <begin position="54"/>
        <end position="75"/>
    </location>
</feature>
<proteinExistence type="inferred from homology"/>
<evidence type="ECO:0000256" key="7">
    <source>
        <dbReference type="ARBA" id="ARBA00022989"/>
    </source>
</evidence>
<dbReference type="GO" id="GO:0015649">
    <property type="term" value="F:2-keto-3-deoxygluconate:proton symporter activity"/>
    <property type="evidence" value="ECO:0007669"/>
    <property type="project" value="InterPro"/>
</dbReference>
<keyword evidence="4" id="KW-0762">Sugar transport</keyword>
<organism evidence="10 11">
    <name type="scientific">Escherichia coli</name>
    <dbReference type="NCBI Taxonomy" id="562"/>
    <lineage>
        <taxon>Bacteria</taxon>
        <taxon>Pseudomonadati</taxon>
        <taxon>Pseudomonadota</taxon>
        <taxon>Gammaproteobacteria</taxon>
        <taxon>Enterobacterales</taxon>
        <taxon>Enterobacteriaceae</taxon>
        <taxon>Escherichia</taxon>
    </lineage>
</organism>
<dbReference type="GO" id="GO:0016020">
    <property type="term" value="C:membrane"/>
    <property type="evidence" value="ECO:0007669"/>
    <property type="project" value="InterPro"/>
</dbReference>
<evidence type="ECO:0000256" key="2">
    <source>
        <dbReference type="ARBA" id="ARBA00022448"/>
    </source>
</evidence>
<evidence type="ECO:0000256" key="6">
    <source>
        <dbReference type="ARBA" id="ARBA00022847"/>
    </source>
</evidence>
<name>A0A376MMJ4_ECOLX</name>
<keyword evidence="7 9" id="KW-1133">Transmembrane helix</keyword>
<reference evidence="10 11" key="1">
    <citation type="submission" date="2018-06" db="EMBL/GenBank/DDBJ databases">
        <authorList>
            <consortium name="Pathogen Informatics"/>
            <person name="Doyle S."/>
        </authorList>
    </citation>
    <scope>NUCLEOTIDE SEQUENCE [LARGE SCALE GENOMIC DNA]</scope>
    <source>
        <strain evidence="10 11">NCTC11112</strain>
    </source>
</reference>
<keyword evidence="6" id="KW-0769">Symport</keyword>
<protein>
    <submittedName>
        <fullName evidence="10">2-keto-3-deoxygluconate permease</fullName>
    </submittedName>
</protein>
<dbReference type="AlphaFoldDB" id="A0A376MMJ4"/>
<keyword evidence="8 9" id="KW-0472">Membrane</keyword>
<comment type="similarity">
    <text evidence="1">Belongs to the KdgT transporter family.</text>
</comment>
<evidence type="ECO:0000256" key="9">
    <source>
        <dbReference type="SAM" id="Phobius"/>
    </source>
</evidence>
<keyword evidence="5 9" id="KW-0812">Transmembrane</keyword>
<evidence type="ECO:0000256" key="3">
    <source>
        <dbReference type="ARBA" id="ARBA00022475"/>
    </source>
</evidence>
<dbReference type="Pfam" id="PF03812">
    <property type="entry name" value="KdgT"/>
    <property type="match status" value="1"/>
</dbReference>
<keyword evidence="2" id="KW-0813">Transport</keyword>
<dbReference type="InterPro" id="IPR004684">
    <property type="entry name" value="2keto-3dGluconate_permease"/>
</dbReference>
<evidence type="ECO:0000313" key="10">
    <source>
        <dbReference type="EMBL" id="STG51699.1"/>
    </source>
</evidence>
<accession>A0A376MMJ4</accession>
<dbReference type="Proteomes" id="UP000254817">
    <property type="component" value="Unassembled WGS sequence"/>
</dbReference>
<evidence type="ECO:0000313" key="11">
    <source>
        <dbReference type="Proteomes" id="UP000254817"/>
    </source>
</evidence>
<evidence type="ECO:0000256" key="5">
    <source>
        <dbReference type="ARBA" id="ARBA00022692"/>
    </source>
</evidence>
<sequence>MDMTNGGLYASIMQQYGTKEEAGAFVLMSLESGAAHDDDYSGHWPGLPRFEPHVFVGAVLPFLVGFALGTLTLNYENFSAKRCRR</sequence>
<gene>
    <name evidence="10" type="primary">kdgT_2</name>
    <name evidence="10" type="ORF">NCTC11112_02162</name>
</gene>
<evidence type="ECO:0000256" key="1">
    <source>
        <dbReference type="ARBA" id="ARBA00006430"/>
    </source>
</evidence>